<accession>A0ABS4UQY7</accession>
<gene>
    <name evidence="1" type="ORF">JOF29_005158</name>
</gene>
<dbReference type="Proteomes" id="UP000755585">
    <property type="component" value="Unassembled WGS sequence"/>
</dbReference>
<evidence type="ECO:0000313" key="1">
    <source>
        <dbReference type="EMBL" id="MBP2354048.1"/>
    </source>
</evidence>
<proteinExistence type="predicted"/>
<organism evidence="1 2">
    <name type="scientific">Kribbella aluminosa</name>
    <dbReference type="NCBI Taxonomy" id="416017"/>
    <lineage>
        <taxon>Bacteria</taxon>
        <taxon>Bacillati</taxon>
        <taxon>Actinomycetota</taxon>
        <taxon>Actinomycetes</taxon>
        <taxon>Propionibacteriales</taxon>
        <taxon>Kribbellaceae</taxon>
        <taxon>Kribbella</taxon>
    </lineage>
</organism>
<dbReference type="EMBL" id="JAGINT010000002">
    <property type="protein sequence ID" value="MBP2354048.1"/>
    <property type="molecule type" value="Genomic_DNA"/>
</dbReference>
<comment type="caution">
    <text evidence="1">The sequence shown here is derived from an EMBL/GenBank/DDBJ whole genome shotgun (WGS) entry which is preliminary data.</text>
</comment>
<sequence length="72" mass="8250">MVGPRLVAEWVDVHGLVHGQVLLARDLQYEHVMYVVVRGEALRLRGMFVQRVEAEQGVVRRGEVGPWERSAR</sequence>
<protein>
    <submittedName>
        <fullName evidence="1">Uncharacterized protein</fullName>
    </submittedName>
</protein>
<keyword evidence="2" id="KW-1185">Reference proteome</keyword>
<reference evidence="1 2" key="1">
    <citation type="submission" date="2021-03" db="EMBL/GenBank/DDBJ databases">
        <title>Sequencing the genomes of 1000 actinobacteria strains.</title>
        <authorList>
            <person name="Klenk H.-P."/>
        </authorList>
    </citation>
    <scope>NUCLEOTIDE SEQUENCE [LARGE SCALE GENOMIC DNA]</scope>
    <source>
        <strain evidence="1 2">DSM 18824</strain>
    </source>
</reference>
<evidence type="ECO:0000313" key="2">
    <source>
        <dbReference type="Proteomes" id="UP000755585"/>
    </source>
</evidence>
<name>A0ABS4UQY7_9ACTN</name>